<name>A0A4S4C2Q7_9BACI</name>
<dbReference type="Proteomes" id="UP000310334">
    <property type="component" value="Unassembled WGS sequence"/>
</dbReference>
<dbReference type="GO" id="GO:0003700">
    <property type="term" value="F:DNA-binding transcription factor activity"/>
    <property type="evidence" value="ECO:0007669"/>
    <property type="project" value="InterPro"/>
</dbReference>
<dbReference type="OrthoDB" id="9799747at2"/>
<dbReference type="InterPro" id="IPR036390">
    <property type="entry name" value="WH_DNA-bd_sf"/>
</dbReference>
<protein>
    <submittedName>
        <fullName evidence="1">MarR family transcriptional regulator</fullName>
    </submittedName>
</protein>
<reference evidence="1 2" key="1">
    <citation type="submission" date="2019-04" db="EMBL/GenBank/DDBJ databases">
        <title>Bacillus sediminilitoris sp. nov., isolated from a tidal flat sediment on the East China Sea.</title>
        <authorList>
            <person name="Wei Y."/>
            <person name="Mao H."/>
            <person name="Fang J."/>
        </authorList>
    </citation>
    <scope>NUCLEOTIDE SEQUENCE [LARGE SCALE GENOMIC DNA]</scope>
    <source>
        <strain evidence="1 2">DSL-17</strain>
    </source>
</reference>
<organism evidence="1 2">
    <name type="scientific">Metabacillus sediminilitoris</name>
    <dbReference type="NCBI Taxonomy" id="2567941"/>
    <lineage>
        <taxon>Bacteria</taxon>
        <taxon>Bacillati</taxon>
        <taxon>Bacillota</taxon>
        <taxon>Bacilli</taxon>
        <taxon>Bacillales</taxon>
        <taxon>Bacillaceae</taxon>
        <taxon>Metabacillus</taxon>
    </lineage>
</organism>
<dbReference type="EMBL" id="SSNT01000004">
    <property type="protein sequence ID" value="THF81424.1"/>
    <property type="molecule type" value="Genomic_DNA"/>
</dbReference>
<dbReference type="Gene3D" id="1.10.10.10">
    <property type="entry name" value="Winged helix-like DNA-binding domain superfamily/Winged helix DNA-binding domain"/>
    <property type="match status" value="1"/>
</dbReference>
<dbReference type="RefSeq" id="WP_136352260.1">
    <property type="nucleotide sequence ID" value="NZ_CP046266.1"/>
</dbReference>
<comment type="caution">
    <text evidence="1">The sequence shown here is derived from an EMBL/GenBank/DDBJ whole genome shotgun (WGS) entry which is preliminary data.</text>
</comment>
<evidence type="ECO:0000313" key="1">
    <source>
        <dbReference type="EMBL" id="THF81424.1"/>
    </source>
</evidence>
<dbReference type="SUPFAM" id="SSF46785">
    <property type="entry name" value="Winged helix' DNA-binding domain"/>
    <property type="match status" value="1"/>
</dbReference>
<dbReference type="AlphaFoldDB" id="A0A4S4C2Q7"/>
<keyword evidence="2" id="KW-1185">Reference proteome</keyword>
<gene>
    <name evidence="1" type="ORF">E6W99_05810</name>
</gene>
<dbReference type="InterPro" id="IPR036388">
    <property type="entry name" value="WH-like_DNA-bd_sf"/>
</dbReference>
<sequence length="160" mass="18479">MDLLIKQNLLLTIRALYFCVEEQWAILGKRHQISPAQQHILFLLYSSNKKSLAPSELSDLGCWHISTVSRLLKPMELRGLIKISQDKRPKYKEVNLTPTGIQLIQELINSVGKMDSFPLNISHLTNHEIEHFLECSQKILDVNKSENFGNWYKQVKTGSY</sequence>
<dbReference type="Pfam" id="PF01047">
    <property type="entry name" value="MarR"/>
    <property type="match status" value="1"/>
</dbReference>
<dbReference type="InterPro" id="IPR000835">
    <property type="entry name" value="HTH_MarR-typ"/>
</dbReference>
<accession>A0A4S4C2Q7</accession>
<proteinExistence type="predicted"/>
<evidence type="ECO:0000313" key="2">
    <source>
        <dbReference type="Proteomes" id="UP000310334"/>
    </source>
</evidence>
<dbReference type="SMART" id="SM00347">
    <property type="entry name" value="HTH_MARR"/>
    <property type="match status" value="1"/>
</dbReference>